<feature type="region of interest" description="Disordered" evidence="1">
    <location>
        <begin position="1"/>
        <end position="400"/>
    </location>
</feature>
<feature type="compositionally biased region" description="Acidic residues" evidence="1">
    <location>
        <begin position="168"/>
        <end position="179"/>
    </location>
</feature>
<evidence type="ECO:0000256" key="1">
    <source>
        <dbReference type="SAM" id="MobiDB-lite"/>
    </source>
</evidence>
<dbReference type="EMBL" id="CAUWAG010000008">
    <property type="protein sequence ID" value="CAJ2506307.1"/>
    <property type="molecule type" value="Genomic_DNA"/>
</dbReference>
<sequence>MPPKGKKSQTRLTFEPVAPGSSPHSGSYSPAKVRFTGAASSSPSRSSPMAPPSSKRSARSSRRTKPTQSRLDLSSGPPPASFMPRIHGSTQRSAGSDSSDESAAEIGDAGHDEEDVDDLPPMQEALKSRTQSGSDDKVFTKPAATKENGKLPRSSQSVSTRLQRTIIDDDDDDEEDDDVGPIAPSSSLKRRRPIVIDLDDSDDDAPLAPPSSAMRRSRPAIVVLDDSNSSDDSDARAASPAKRRKISHQPSSTPDRLSQNRNPKSTPGRLRRPQPSSPTKKSAHKGHRSQKQKTMELLRRRRAGEKISKLTSSESSSDNDDKRGIYDTDSEDGFEALKEFDDDEEDEPEEEATTPPRSAKGKTTSQKARKKPTGSGDDESEGDLDDFVTDDDDGPIGAPAHLDIPLEFTAQAHKPLKEQFPHVIEWLVHNKINPAFERKDAVYSNAWRKLDDEVHGLASSKFTSAAWKAEFYRALKGRPKLEAYEMSSGDRSRALETCEACGRSGHPATWKIEFQGSPYYKDTLAEVESESDSDSDGDSDNDSVDTQGMTLLPTSKEWFVGVVCCSNAETAHSLIHWKHALKEWVEEKLEDEGWMSAQKLKEREKMKAKKRSKLANRIVDDWRERRIVTALYGDFKKNLDEARNKATTGRGLRGKYR</sequence>
<comment type="caution">
    <text evidence="3">The sequence shown here is derived from an EMBL/GenBank/DDBJ whole genome shotgun (WGS) entry which is preliminary data.</text>
</comment>
<feature type="compositionally biased region" description="Low complexity" evidence="1">
    <location>
        <begin position="19"/>
        <end position="30"/>
    </location>
</feature>
<feature type="compositionally biased region" description="Basic residues" evidence="1">
    <location>
        <begin position="281"/>
        <end position="291"/>
    </location>
</feature>
<dbReference type="PANTHER" id="PTHR14689:SF0">
    <property type="entry name" value="COILED-COIL DOMAIN-CONTAINING PROTEIN 82"/>
    <property type="match status" value="1"/>
</dbReference>
<reference evidence="3" key="1">
    <citation type="submission" date="2023-10" db="EMBL/GenBank/DDBJ databases">
        <authorList>
            <person name="Hackl T."/>
        </authorList>
    </citation>
    <scope>NUCLEOTIDE SEQUENCE</scope>
</reference>
<evidence type="ECO:0000313" key="3">
    <source>
        <dbReference type="EMBL" id="CAJ2506307.1"/>
    </source>
</evidence>
<feature type="region of interest" description="Disordered" evidence="1">
    <location>
        <begin position="525"/>
        <end position="547"/>
    </location>
</feature>
<protein>
    <submittedName>
        <fullName evidence="3">Uu.00g004370.m01.CDS01</fullName>
    </submittedName>
</protein>
<feature type="compositionally biased region" description="Basic and acidic residues" evidence="1">
    <location>
        <begin position="293"/>
        <end position="308"/>
    </location>
</feature>
<dbReference type="InterPro" id="IPR025451">
    <property type="entry name" value="DUF4211"/>
</dbReference>
<feature type="domain" description="DUF4211" evidence="2">
    <location>
        <begin position="386"/>
        <end position="524"/>
    </location>
</feature>
<organism evidence="3 4">
    <name type="scientific">Anthostomella pinea</name>
    <dbReference type="NCBI Taxonomy" id="933095"/>
    <lineage>
        <taxon>Eukaryota</taxon>
        <taxon>Fungi</taxon>
        <taxon>Dikarya</taxon>
        <taxon>Ascomycota</taxon>
        <taxon>Pezizomycotina</taxon>
        <taxon>Sordariomycetes</taxon>
        <taxon>Xylariomycetidae</taxon>
        <taxon>Xylariales</taxon>
        <taxon>Xylariaceae</taxon>
        <taxon>Anthostomella</taxon>
    </lineage>
</organism>
<gene>
    <name evidence="3" type="ORF">KHLLAP_LOCUS6775</name>
</gene>
<dbReference type="AlphaFoldDB" id="A0AAI8VKJ3"/>
<evidence type="ECO:0000259" key="2">
    <source>
        <dbReference type="Pfam" id="PF13926"/>
    </source>
</evidence>
<feature type="compositionally biased region" description="Acidic residues" evidence="1">
    <location>
        <begin position="376"/>
        <end position="394"/>
    </location>
</feature>
<dbReference type="Pfam" id="PF13926">
    <property type="entry name" value="DUF4211"/>
    <property type="match status" value="1"/>
</dbReference>
<feature type="compositionally biased region" description="Basic residues" evidence="1">
    <location>
        <begin position="56"/>
        <end position="65"/>
    </location>
</feature>
<dbReference type="GO" id="GO:0005634">
    <property type="term" value="C:nucleus"/>
    <property type="evidence" value="ECO:0007669"/>
    <property type="project" value="TreeGrafter"/>
</dbReference>
<feature type="compositionally biased region" description="Acidic residues" evidence="1">
    <location>
        <begin position="328"/>
        <end position="352"/>
    </location>
</feature>
<dbReference type="Proteomes" id="UP001295740">
    <property type="component" value="Unassembled WGS sequence"/>
</dbReference>
<feature type="compositionally biased region" description="Acidic residues" evidence="1">
    <location>
        <begin position="525"/>
        <end position="543"/>
    </location>
</feature>
<feature type="compositionally biased region" description="Polar residues" evidence="1">
    <location>
        <begin position="153"/>
        <end position="163"/>
    </location>
</feature>
<keyword evidence="4" id="KW-1185">Reference proteome</keyword>
<evidence type="ECO:0000313" key="4">
    <source>
        <dbReference type="Proteomes" id="UP001295740"/>
    </source>
</evidence>
<feature type="compositionally biased region" description="Polar residues" evidence="1">
    <location>
        <begin position="248"/>
        <end position="265"/>
    </location>
</feature>
<feature type="compositionally biased region" description="Low complexity" evidence="1">
    <location>
        <begin position="38"/>
        <end position="55"/>
    </location>
</feature>
<dbReference type="PANTHER" id="PTHR14689">
    <property type="entry name" value="PHORBOL-ESTER_DAG-TYPE DOMAIN-CONTAINING PROTEIN"/>
    <property type="match status" value="1"/>
</dbReference>
<accession>A0AAI8VKJ3</accession>
<proteinExistence type="predicted"/>
<name>A0AAI8VKJ3_9PEZI</name>